<evidence type="ECO:0000313" key="3">
    <source>
        <dbReference type="Proteomes" id="UP000504609"/>
    </source>
</evidence>
<dbReference type="KEGG" id="cmos:111452688"/>
<feature type="region of interest" description="Disordered" evidence="1">
    <location>
        <begin position="69"/>
        <end position="123"/>
    </location>
</feature>
<protein>
    <submittedName>
        <fullName evidence="4">Uncharacterized protein LOC111452688</fullName>
    </submittedName>
</protein>
<accession>A0A6J1GCE6</accession>
<gene>
    <name evidence="4" type="primary">LOC111452688</name>
</gene>
<dbReference type="Proteomes" id="UP000504609">
    <property type="component" value="Unplaced"/>
</dbReference>
<reference evidence="4" key="1">
    <citation type="submission" date="2025-08" db="UniProtKB">
        <authorList>
            <consortium name="RefSeq"/>
        </authorList>
    </citation>
    <scope>IDENTIFICATION</scope>
    <source>
        <tissue evidence="4">Young leaves</tissue>
    </source>
</reference>
<feature type="chain" id="PRO_5027068610" evidence="2">
    <location>
        <begin position="24"/>
        <end position="158"/>
    </location>
</feature>
<keyword evidence="2" id="KW-0732">Signal</keyword>
<dbReference type="PANTHER" id="PTHR36313:SF7">
    <property type="entry name" value="OS09G0474600 PROTEIN"/>
    <property type="match status" value="1"/>
</dbReference>
<feature type="signal peptide" evidence="2">
    <location>
        <begin position="1"/>
        <end position="23"/>
    </location>
</feature>
<evidence type="ECO:0000313" key="4">
    <source>
        <dbReference type="RefSeq" id="XP_022949289.1"/>
    </source>
</evidence>
<dbReference type="GeneID" id="111452688"/>
<dbReference type="RefSeq" id="XP_022949289.1">
    <property type="nucleotide sequence ID" value="XM_023093521.1"/>
</dbReference>
<dbReference type="GO" id="GO:0008083">
    <property type="term" value="F:growth factor activity"/>
    <property type="evidence" value="ECO:0007669"/>
    <property type="project" value="InterPro"/>
</dbReference>
<organism evidence="3 4">
    <name type="scientific">Cucurbita moschata</name>
    <name type="common">Winter crookneck squash</name>
    <name type="synonym">Cucurbita pepo var. moschata</name>
    <dbReference type="NCBI Taxonomy" id="3662"/>
    <lineage>
        <taxon>Eukaryota</taxon>
        <taxon>Viridiplantae</taxon>
        <taxon>Streptophyta</taxon>
        <taxon>Embryophyta</taxon>
        <taxon>Tracheophyta</taxon>
        <taxon>Spermatophyta</taxon>
        <taxon>Magnoliopsida</taxon>
        <taxon>eudicotyledons</taxon>
        <taxon>Gunneridae</taxon>
        <taxon>Pentapetalae</taxon>
        <taxon>rosids</taxon>
        <taxon>fabids</taxon>
        <taxon>Cucurbitales</taxon>
        <taxon>Cucurbitaceae</taxon>
        <taxon>Cucurbiteae</taxon>
        <taxon>Cucurbita</taxon>
    </lineage>
</organism>
<evidence type="ECO:0000256" key="1">
    <source>
        <dbReference type="SAM" id="MobiDB-lite"/>
    </source>
</evidence>
<dbReference type="PANTHER" id="PTHR36313">
    <property type="entry name" value="ROOT MERISTEM GROWTH FACTOR 2"/>
    <property type="match status" value="1"/>
</dbReference>
<evidence type="ECO:0000256" key="2">
    <source>
        <dbReference type="SAM" id="SignalP"/>
    </source>
</evidence>
<keyword evidence="3" id="KW-1185">Reference proteome</keyword>
<name>A0A6J1GCE6_CUCMO</name>
<dbReference type="GO" id="GO:0010082">
    <property type="term" value="P:regulation of root meristem growth"/>
    <property type="evidence" value="ECO:0007669"/>
    <property type="project" value="InterPro"/>
</dbReference>
<proteinExistence type="predicted"/>
<dbReference type="AlphaFoldDB" id="A0A6J1GCE6"/>
<dbReference type="InterPro" id="IPR038804">
    <property type="entry name" value="RGF3"/>
</dbReference>
<feature type="compositionally biased region" description="Polar residues" evidence="1">
    <location>
        <begin position="87"/>
        <end position="110"/>
    </location>
</feature>
<sequence length="158" mass="18209">MKKKKILSLVICFLFLMSPLSHSLSHALQDGTVVEPVIPVVNVELSKSLLREETLVGFDGIGLRKMGSGRKRIMRNDERDDEEVQDSSRISGKNKSFQTSQPNHQESISSRHSKRVLKKHEDTQRLVKAAREIANLMHRDYKDWAHRKPPINNYEPMH</sequence>